<evidence type="ECO:0000256" key="1">
    <source>
        <dbReference type="ARBA" id="ARBA00000085"/>
    </source>
</evidence>
<keyword evidence="9 16" id="KW-0418">Kinase</keyword>
<dbReference type="PANTHER" id="PTHR34220:SF7">
    <property type="entry name" value="SENSOR HISTIDINE KINASE YPDA"/>
    <property type="match status" value="1"/>
</dbReference>
<dbReference type="GO" id="GO:0005886">
    <property type="term" value="C:plasma membrane"/>
    <property type="evidence" value="ECO:0007669"/>
    <property type="project" value="UniProtKB-SubCell"/>
</dbReference>
<evidence type="ECO:0000256" key="4">
    <source>
        <dbReference type="ARBA" id="ARBA00022475"/>
    </source>
</evidence>
<dbReference type="GO" id="GO:0071555">
    <property type="term" value="P:cell wall organization"/>
    <property type="evidence" value="ECO:0007669"/>
    <property type="project" value="InterPro"/>
</dbReference>
<dbReference type="PANTHER" id="PTHR34220">
    <property type="entry name" value="SENSOR HISTIDINE KINASE YPDA"/>
    <property type="match status" value="1"/>
</dbReference>
<keyword evidence="13 14" id="KW-0472">Membrane</keyword>
<keyword evidence="17" id="KW-1185">Reference proteome</keyword>
<dbReference type="EMBL" id="CP001098">
    <property type="protein sequence ID" value="ACL69797.1"/>
    <property type="molecule type" value="Genomic_DNA"/>
</dbReference>
<dbReference type="eggNOG" id="COG3275">
    <property type="taxonomic scope" value="Bacteria"/>
</dbReference>
<feature type="transmembrane region" description="Helical" evidence="14">
    <location>
        <begin position="6"/>
        <end position="28"/>
    </location>
</feature>
<feature type="transmembrane region" description="Helical" evidence="14">
    <location>
        <begin position="48"/>
        <end position="69"/>
    </location>
</feature>
<keyword evidence="10" id="KW-0067">ATP-binding</keyword>
<dbReference type="InterPro" id="IPR011620">
    <property type="entry name" value="Sig_transdc_His_kinase_LytS_TM"/>
</dbReference>
<dbReference type="SMART" id="SM00387">
    <property type="entry name" value="HATPase_c"/>
    <property type="match status" value="1"/>
</dbReference>
<keyword evidence="8" id="KW-0547">Nucleotide-binding</keyword>
<keyword evidence="5" id="KW-0597">Phosphoprotein</keyword>
<evidence type="ECO:0000313" key="16">
    <source>
        <dbReference type="EMBL" id="ACL69797.1"/>
    </source>
</evidence>
<dbReference type="OrthoDB" id="9809348at2"/>
<keyword evidence="4" id="KW-1003">Cell membrane</keyword>
<dbReference type="RefSeq" id="WP_012635982.1">
    <property type="nucleotide sequence ID" value="NC_011899.1"/>
</dbReference>
<dbReference type="Pfam" id="PF02518">
    <property type="entry name" value="HATPase_c"/>
    <property type="match status" value="1"/>
</dbReference>
<evidence type="ECO:0000256" key="8">
    <source>
        <dbReference type="ARBA" id="ARBA00022741"/>
    </source>
</evidence>
<dbReference type="InterPro" id="IPR005467">
    <property type="entry name" value="His_kinase_dom"/>
</dbReference>
<evidence type="ECO:0000256" key="5">
    <source>
        <dbReference type="ARBA" id="ARBA00022553"/>
    </source>
</evidence>
<gene>
    <name evidence="16" type="ordered locus">Hore_10410</name>
</gene>
<dbReference type="InterPro" id="IPR036890">
    <property type="entry name" value="HATPase_C_sf"/>
</dbReference>
<dbReference type="Pfam" id="PF07694">
    <property type="entry name" value="5TM-5TMR_LYT"/>
    <property type="match status" value="1"/>
</dbReference>
<comment type="subcellular location">
    <subcellularLocation>
        <location evidence="2">Cell membrane</location>
        <topology evidence="2">Multi-pass membrane protein</topology>
    </subcellularLocation>
</comment>
<dbReference type="GO" id="GO:0005524">
    <property type="term" value="F:ATP binding"/>
    <property type="evidence" value="ECO:0007669"/>
    <property type="project" value="UniProtKB-KW"/>
</dbReference>
<feature type="domain" description="Histidine kinase" evidence="15">
    <location>
        <begin position="464"/>
        <end position="565"/>
    </location>
</feature>
<dbReference type="Proteomes" id="UP000000719">
    <property type="component" value="Chromosome"/>
</dbReference>
<organism evidence="16 17">
    <name type="scientific">Halothermothrix orenii (strain H 168 / OCM 544 / DSM 9562)</name>
    <dbReference type="NCBI Taxonomy" id="373903"/>
    <lineage>
        <taxon>Bacteria</taxon>
        <taxon>Bacillati</taxon>
        <taxon>Bacillota</taxon>
        <taxon>Clostridia</taxon>
        <taxon>Halanaerobiales</taxon>
        <taxon>Halothermotrichaceae</taxon>
        <taxon>Halothermothrix</taxon>
    </lineage>
</organism>
<dbReference type="GO" id="GO:0000155">
    <property type="term" value="F:phosphorelay sensor kinase activity"/>
    <property type="evidence" value="ECO:0007669"/>
    <property type="project" value="InterPro"/>
</dbReference>
<feature type="transmembrane region" description="Helical" evidence="14">
    <location>
        <begin position="141"/>
        <end position="160"/>
    </location>
</feature>
<dbReference type="Gene3D" id="3.30.450.40">
    <property type="match status" value="1"/>
</dbReference>
<dbReference type="AlphaFoldDB" id="B8CWX8"/>
<dbReference type="HOGENOM" id="CLU_020473_3_3_9"/>
<dbReference type="PROSITE" id="PS50109">
    <property type="entry name" value="HIS_KIN"/>
    <property type="match status" value="1"/>
</dbReference>
<dbReference type="InterPro" id="IPR050640">
    <property type="entry name" value="Bact_2-comp_sensor_kinase"/>
</dbReference>
<protein>
    <recommendedName>
        <fullName evidence="3">histidine kinase</fullName>
        <ecNumber evidence="3">2.7.13.3</ecNumber>
    </recommendedName>
</protein>
<dbReference type="InterPro" id="IPR004358">
    <property type="entry name" value="Sig_transdc_His_kin-like_C"/>
</dbReference>
<feature type="transmembrane region" description="Helical" evidence="14">
    <location>
        <begin position="167"/>
        <end position="193"/>
    </location>
</feature>
<dbReference type="Pfam" id="PF15714">
    <property type="entry name" value="SpoVT_C"/>
    <property type="match status" value="1"/>
</dbReference>
<dbReference type="Gene3D" id="3.30.565.10">
    <property type="entry name" value="Histidine kinase-like ATPase, C-terminal domain"/>
    <property type="match status" value="1"/>
</dbReference>
<dbReference type="EC" id="2.7.13.3" evidence="3"/>
<evidence type="ECO:0000256" key="7">
    <source>
        <dbReference type="ARBA" id="ARBA00022692"/>
    </source>
</evidence>
<dbReference type="SUPFAM" id="SSF55874">
    <property type="entry name" value="ATPase domain of HSP90 chaperone/DNA topoisomerase II/histidine kinase"/>
    <property type="match status" value="1"/>
</dbReference>
<dbReference type="SMART" id="SM00065">
    <property type="entry name" value="GAF"/>
    <property type="match status" value="1"/>
</dbReference>
<evidence type="ECO:0000256" key="9">
    <source>
        <dbReference type="ARBA" id="ARBA00022777"/>
    </source>
</evidence>
<keyword evidence="7 14" id="KW-0812">Transmembrane</keyword>
<evidence type="ECO:0000256" key="3">
    <source>
        <dbReference type="ARBA" id="ARBA00012438"/>
    </source>
</evidence>
<dbReference type="KEGG" id="hor:Hore_10410"/>
<feature type="transmembrane region" description="Helical" evidence="14">
    <location>
        <begin position="109"/>
        <end position="129"/>
    </location>
</feature>
<dbReference type="Pfam" id="PF06580">
    <property type="entry name" value="His_kinase"/>
    <property type="match status" value="1"/>
</dbReference>
<proteinExistence type="predicted"/>
<keyword evidence="11 14" id="KW-1133">Transmembrane helix</keyword>
<dbReference type="PRINTS" id="PR00344">
    <property type="entry name" value="BCTRLSENSOR"/>
</dbReference>
<dbReference type="InterPro" id="IPR003018">
    <property type="entry name" value="GAF"/>
</dbReference>
<accession>B8CWX8</accession>
<feature type="transmembrane region" description="Helical" evidence="14">
    <location>
        <begin position="75"/>
        <end position="97"/>
    </location>
</feature>
<evidence type="ECO:0000256" key="10">
    <source>
        <dbReference type="ARBA" id="ARBA00022840"/>
    </source>
</evidence>
<dbReference type="SUPFAM" id="SSF55781">
    <property type="entry name" value="GAF domain-like"/>
    <property type="match status" value="1"/>
</dbReference>
<evidence type="ECO:0000256" key="2">
    <source>
        <dbReference type="ARBA" id="ARBA00004651"/>
    </source>
</evidence>
<name>B8CWX8_HALOH</name>
<evidence type="ECO:0000256" key="12">
    <source>
        <dbReference type="ARBA" id="ARBA00023012"/>
    </source>
</evidence>
<evidence type="ECO:0000313" key="17">
    <source>
        <dbReference type="Proteomes" id="UP000000719"/>
    </source>
</evidence>
<reference evidence="16 17" key="1">
    <citation type="journal article" date="2009" name="PLoS ONE">
        <title>Genome analysis of the anaerobic thermohalophilic bacterium Halothermothrix orenii.</title>
        <authorList>
            <person name="Mavromatis K."/>
            <person name="Ivanova N."/>
            <person name="Anderson I."/>
            <person name="Lykidis A."/>
            <person name="Hooper S.D."/>
            <person name="Sun H."/>
            <person name="Kunin V."/>
            <person name="Lapidus A."/>
            <person name="Hugenholtz P."/>
            <person name="Patel B."/>
            <person name="Kyrpides N.C."/>
        </authorList>
    </citation>
    <scope>NUCLEOTIDE SEQUENCE [LARGE SCALE GENOMIC DNA]</scope>
    <source>
        <strain evidence="17">H 168 / OCM 544 / DSM 9562</strain>
    </source>
</reference>
<keyword evidence="12" id="KW-0902">Two-component regulatory system</keyword>
<evidence type="ECO:0000256" key="14">
    <source>
        <dbReference type="SAM" id="Phobius"/>
    </source>
</evidence>
<evidence type="ECO:0000256" key="11">
    <source>
        <dbReference type="ARBA" id="ARBA00022989"/>
    </source>
</evidence>
<dbReference type="InterPro" id="IPR003594">
    <property type="entry name" value="HATPase_dom"/>
</dbReference>
<dbReference type="Gene3D" id="1.10.1760.20">
    <property type="match status" value="1"/>
</dbReference>
<evidence type="ECO:0000256" key="6">
    <source>
        <dbReference type="ARBA" id="ARBA00022679"/>
    </source>
</evidence>
<keyword evidence="6" id="KW-0808">Transferase</keyword>
<evidence type="ECO:0000256" key="13">
    <source>
        <dbReference type="ARBA" id="ARBA00023136"/>
    </source>
</evidence>
<evidence type="ECO:0000259" key="15">
    <source>
        <dbReference type="PROSITE" id="PS50109"/>
    </source>
</evidence>
<dbReference type="STRING" id="373903.Hore_10410"/>
<sequence length="578" mass="63748">MSAIDLETGLLFILVRNMGVVVTFAYILSMTRLFKRFFYAPLSRKEKIFLVIFFGLLSASGTYLSIYIMDAYANIRAIGAVVAGFLGGPLIGVLVGTVGGIHRFTLGGFTALACAIGTMTSGLIGGLFHKSFKNQQINSKNSFYIGAVALIIEMVIVIIFSRPIELALQLVSVISLPMIIANAAGISLFVSILNNVEKENENIKAKQARLTLDIANQTINYFREGLAHGRAVKKASEIILQKTGASAVAITDREKIIAFAGKGSDHHFPGEPFLTSVTRQTINEGKVSVAKTKKEVGCPVENCPLESVVVAPLKWDGRVMGSLKLYHTERKLSKVDISLAEGISTLLSTQIQLSRLSEQAKLKTEAELKALQAQVNPHFLFNSLNTIASFTRTDPEKARELLLRLSDFFRTTLSKGHDLVSLETEIKSVRNYFFLEKARFGERLELVINIPDEYMSVMIPSFTLQPLIENAVKHGIFPKNRKGKIDLSVRSNEDIIELIVRDNGVGIPEEELKMVLKEGYGKGSGIGLSNVMARIKNIFGPEYGLTMESEENTGTEVVIKVPLQTIKREENTPWKCRL</sequence>
<comment type="catalytic activity">
    <reaction evidence="1">
        <text>ATP + protein L-histidine = ADP + protein N-phospho-L-histidine.</text>
        <dbReference type="EC" id="2.7.13.3"/>
    </reaction>
</comment>
<dbReference type="InterPro" id="IPR029016">
    <property type="entry name" value="GAF-like_dom_sf"/>
</dbReference>
<dbReference type="InterPro" id="IPR010559">
    <property type="entry name" value="Sig_transdc_His_kin_internal"/>
</dbReference>